<sequence length="202" mass="22870">MKTRILLIRHGETDWNSQRRIQGHTDIPLNHIGLQQARQVANRMRQEAISACYSSDLQRARNTAEHIAKHHGLGVKINERLRERYYGQLEGMTKDEIDQMFPDYQARNHANVGQETLEHVRLRAMQALAEIAERHRGQSVAVVSHGGWINAVLFMISEGKAGTGITHLENTSITTLIREGQLWKIETIGDVLHLGEDASILS</sequence>
<proteinExistence type="predicted"/>
<evidence type="ECO:0000256" key="2">
    <source>
        <dbReference type="ARBA" id="ARBA00023235"/>
    </source>
</evidence>
<evidence type="ECO:0000313" key="4">
    <source>
        <dbReference type="Proteomes" id="UP000830167"/>
    </source>
</evidence>
<dbReference type="SUPFAM" id="SSF53254">
    <property type="entry name" value="Phosphoglycerate mutase-like"/>
    <property type="match status" value="1"/>
</dbReference>
<keyword evidence="2" id="KW-0413">Isomerase</keyword>
<keyword evidence="4" id="KW-1185">Reference proteome</keyword>
<dbReference type="PROSITE" id="PS00175">
    <property type="entry name" value="PG_MUTASE"/>
    <property type="match status" value="1"/>
</dbReference>
<protein>
    <submittedName>
        <fullName evidence="3">Histidine phosphatase family protein</fullName>
    </submittedName>
</protein>
<dbReference type="PANTHER" id="PTHR48100">
    <property type="entry name" value="BROAD-SPECIFICITY PHOSPHATASE YOR283W-RELATED"/>
    <property type="match status" value="1"/>
</dbReference>
<dbReference type="RefSeq" id="WP_347436817.1">
    <property type="nucleotide sequence ID" value="NZ_CP089291.1"/>
</dbReference>
<keyword evidence="1" id="KW-0324">Glycolysis</keyword>
<dbReference type="Proteomes" id="UP000830167">
    <property type="component" value="Chromosome"/>
</dbReference>
<name>A0ABY4CI93_9BACL</name>
<dbReference type="Gene3D" id="3.40.50.1240">
    <property type="entry name" value="Phosphoglycerate mutase-like"/>
    <property type="match status" value="1"/>
</dbReference>
<evidence type="ECO:0000256" key="1">
    <source>
        <dbReference type="ARBA" id="ARBA00023152"/>
    </source>
</evidence>
<dbReference type="SMART" id="SM00855">
    <property type="entry name" value="PGAM"/>
    <property type="match status" value="1"/>
</dbReference>
<dbReference type="CDD" id="cd07067">
    <property type="entry name" value="HP_PGM_like"/>
    <property type="match status" value="1"/>
</dbReference>
<dbReference type="PANTHER" id="PTHR48100:SF1">
    <property type="entry name" value="HISTIDINE PHOSPHATASE FAMILY PROTEIN-RELATED"/>
    <property type="match status" value="1"/>
</dbReference>
<evidence type="ECO:0000313" key="3">
    <source>
        <dbReference type="EMBL" id="UOF90128.1"/>
    </source>
</evidence>
<gene>
    <name evidence="3" type="ORF">LSG31_20045</name>
</gene>
<dbReference type="InterPro" id="IPR013078">
    <property type="entry name" value="His_Pase_superF_clade-1"/>
</dbReference>
<organism evidence="3 4">
    <name type="scientific">Fodinisporobacter ferrooxydans</name>
    <dbReference type="NCBI Taxonomy" id="2901836"/>
    <lineage>
        <taxon>Bacteria</taxon>
        <taxon>Bacillati</taxon>
        <taxon>Bacillota</taxon>
        <taxon>Bacilli</taxon>
        <taxon>Bacillales</taxon>
        <taxon>Alicyclobacillaceae</taxon>
        <taxon>Fodinisporobacter</taxon>
    </lineage>
</organism>
<dbReference type="EMBL" id="CP089291">
    <property type="protein sequence ID" value="UOF90128.1"/>
    <property type="molecule type" value="Genomic_DNA"/>
</dbReference>
<dbReference type="InterPro" id="IPR001345">
    <property type="entry name" value="PG/BPGM_mutase_AS"/>
</dbReference>
<dbReference type="Pfam" id="PF00300">
    <property type="entry name" value="His_Phos_1"/>
    <property type="match status" value="1"/>
</dbReference>
<dbReference type="InterPro" id="IPR050275">
    <property type="entry name" value="PGM_Phosphatase"/>
</dbReference>
<accession>A0ABY4CI93</accession>
<reference evidence="3" key="1">
    <citation type="submission" date="2021-12" db="EMBL/GenBank/DDBJ databases">
        <title>Alicyclobacillaceae gen. nov., sp. nov., isolated from chalcocite enrichment system.</title>
        <authorList>
            <person name="Jiang Z."/>
        </authorList>
    </citation>
    <scope>NUCLEOTIDE SEQUENCE</scope>
    <source>
        <strain evidence="3">MYW30-H2</strain>
    </source>
</reference>
<dbReference type="InterPro" id="IPR029033">
    <property type="entry name" value="His_PPase_superfam"/>
</dbReference>